<dbReference type="EMBL" id="JBBPBN010000015">
    <property type="protein sequence ID" value="KAK9023138.1"/>
    <property type="molecule type" value="Genomic_DNA"/>
</dbReference>
<comment type="caution">
    <text evidence="1">The sequence shown here is derived from an EMBL/GenBank/DDBJ whole genome shotgun (WGS) entry which is preliminary data.</text>
</comment>
<dbReference type="Proteomes" id="UP001396334">
    <property type="component" value="Unassembled WGS sequence"/>
</dbReference>
<accession>A0ABR2SDN3</accession>
<sequence length="102" mass="11050">MTMAMAMAMEEKGRGGRQWKWCNGGGVGSKGLAVNDVLESHGFVFLCFVWVTTLPGPPSLQLMRFHKDLSACYCAPSHHSLPCIATSPTANVSVSMLLEHII</sequence>
<name>A0ABR2SDN3_9ROSI</name>
<protein>
    <submittedName>
        <fullName evidence="1">Uncharacterized protein</fullName>
    </submittedName>
</protein>
<gene>
    <name evidence="1" type="ORF">V6N11_003366</name>
</gene>
<keyword evidence="2" id="KW-1185">Reference proteome</keyword>
<proteinExistence type="predicted"/>
<reference evidence="1 2" key="1">
    <citation type="journal article" date="2024" name="G3 (Bethesda)">
        <title>Genome assembly of Hibiscus sabdariffa L. provides insights into metabolisms of medicinal natural products.</title>
        <authorList>
            <person name="Kim T."/>
        </authorList>
    </citation>
    <scope>NUCLEOTIDE SEQUENCE [LARGE SCALE GENOMIC DNA]</scope>
    <source>
        <strain evidence="1">TK-2024</strain>
        <tissue evidence="1">Old leaves</tissue>
    </source>
</reference>
<organism evidence="1 2">
    <name type="scientific">Hibiscus sabdariffa</name>
    <name type="common">roselle</name>
    <dbReference type="NCBI Taxonomy" id="183260"/>
    <lineage>
        <taxon>Eukaryota</taxon>
        <taxon>Viridiplantae</taxon>
        <taxon>Streptophyta</taxon>
        <taxon>Embryophyta</taxon>
        <taxon>Tracheophyta</taxon>
        <taxon>Spermatophyta</taxon>
        <taxon>Magnoliopsida</taxon>
        <taxon>eudicotyledons</taxon>
        <taxon>Gunneridae</taxon>
        <taxon>Pentapetalae</taxon>
        <taxon>rosids</taxon>
        <taxon>malvids</taxon>
        <taxon>Malvales</taxon>
        <taxon>Malvaceae</taxon>
        <taxon>Malvoideae</taxon>
        <taxon>Hibiscus</taxon>
    </lineage>
</organism>
<evidence type="ECO:0000313" key="2">
    <source>
        <dbReference type="Proteomes" id="UP001396334"/>
    </source>
</evidence>
<evidence type="ECO:0000313" key="1">
    <source>
        <dbReference type="EMBL" id="KAK9023138.1"/>
    </source>
</evidence>